<evidence type="ECO:0000313" key="2">
    <source>
        <dbReference type="EMBL" id="KAL2631573.1"/>
    </source>
</evidence>
<evidence type="ECO:0000313" key="3">
    <source>
        <dbReference type="Proteomes" id="UP001605036"/>
    </source>
</evidence>
<protein>
    <recommendedName>
        <fullName evidence="4">BED-type domain-containing protein</fullName>
    </recommendedName>
</protein>
<reference evidence="2 3" key="1">
    <citation type="submission" date="2024-09" db="EMBL/GenBank/DDBJ databases">
        <title>Chromosome-scale assembly of Riccia fluitans.</title>
        <authorList>
            <person name="Paukszto L."/>
            <person name="Sawicki J."/>
            <person name="Karawczyk K."/>
            <person name="Piernik-Szablinska J."/>
            <person name="Szczecinska M."/>
            <person name="Mazdziarz M."/>
        </authorList>
    </citation>
    <scope>NUCLEOTIDE SEQUENCE [LARGE SCALE GENOMIC DNA]</scope>
    <source>
        <strain evidence="2">Rf_01</strain>
        <tissue evidence="2">Aerial parts of the thallus</tissue>
    </source>
</reference>
<dbReference type="EMBL" id="JBHFFA010000004">
    <property type="protein sequence ID" value="KAL2631573.1"/>
    <property type="molecule type" value="Genomic_DNA"/>
</dbReference>
<feature type="region of interest" description="Disordered" evidence="1">
    <location>
        <begin position="162"/>
        <end position="197"/>
    </location>
</feature>
<evidence type="ECO:0000256" key="1">
    <source>
        <dbReference type="SAM" id="MobiDB-lite"/>
    </source>
</evidence>
<feature type="region of interest" description="Disordered" evidence="1">
    <location>
        <begin position="1"/>
        <end position="26"/>
    </location>
</feature>
<keyword evidence="3" id="KW-1185">Reference proteome</keyword>
<gene>
    <name evidence="2" type="ORF">R1flu_016259</name>
</gene>
<evidence type="ECO:0008006" key="4">
    <source>
        <dbReference type="Google" id="ProtNLM"/>
    </source>
</evidence>
<dbReference type="AlphaFoldDB" id="A0ABD1YLJ3"/>
<comment type="caution">
    <text evidence="2">The sequence shown here is derived from an EMBL/GenBank/DDBJ whole genome shotgun (WGS) entry which is preliminary data.</text>
</comment>
<dbReference type="Proteomes" id="UP001605036">
    <property type="component" value="Unassembled WGS sequence"/>
</dbReference>
<organism evidence="2 3">
    <name type="scientific">Riccia fluitans</name>
    <dbReference type="NCBI Taxonomy" id="41844"/>
    <lineage>
        <taxon>Eukaryota</taxon>
        <taxon>Viridiplantae</taxon>
        <taxon>Streptophyta</taxon>
        <taxon>Embryophyta</taxon>
        <taxon>Marchantiophyta</taxon>
        <taxon>Marchantiopsida</taxon>
        <taxon>Marchantiidae</taxon>
        <taxon>Marchantiales</taxon>
        <taxon>Ricciaceae</taxon>
        <taxon>Riccia</taxon>
    </lineage>
</organism>
<feature type="compositionally biased region" description="Basic and acidic residues" evidence="1">
    <location>
        <begin position="11"/>
        <end position="20"/>
    </location>
</feature>
<name>A0ABD1YLJ3_9MARC</name>
<accession>A0ABD1YLJ3</accession>
<proteinExistence type="predicted"/>
<sequence length="197" mass="22336">MDTTEGGCLVEDNRSSRVGERQGSQPCMRDATQTLLPFPGVAQPLERLNFTGLGDSEPRNDLSIKVWEQYNLFRGKKGNVEGVWSRCKWCNNIYNTNITRLMQHFTCDFSLKNRSMRELPAYKKEGSNKHIRGCSSVPEKLKLQIRELDAGQRGKAVLLATQEEASRASREPVDEEEAMTQAWWEGAREPGEPIGME</sequence>